<dbReference type="GO" id="GO:0005886">
    <property type="term" value="C:plasma membrane"/>
    <property type="evidence" value="ECO:0007669"/>
    <property type="project" value="UniProtKB-SubCell"/>
</dbReference>
<proteinExistence type="predicted"/>
<evidence type="ECO:0000256" key="1">
    <source>
        <dbReference type="ARBA" id="ARBA00004651"/>
    </source>
</evidence>
<feature type="transmembrane region" description="Helical" evidence="9">
    <location>
        <begin position="158"/>
        <end position="176"/>
    </location>
</feature>
<comment type="subcellular location">
    <subcellularLocation>
        <location evidence="1">Cell membrane</location>
        <topology evidence="1">Multi-pass membrane protein</topology>
    </subcellularLocation>
</comment>
<evidence type="ECO:0000256" key="3">
    <source>
        <dbReference type="ARBA" id="ARBA00022692"/>
    </source>
</evidence>
<dbReference type="Gene3D" id="1.20.1070.10">
    <property type="entry name" value="Rhodopsin 7-helix transmembrane proteins"/>
    <property type="match status" value="1"/>
</dbReference>
<evidence type="ECO:0000256" key="2">
    <source>
        <dbReference type="ARBA" id="ARBA00022475"/>
    </source>
</evidence>
<protein>
    <submittedName>
        <fullName evidence="12">G-protein coupled bile acid receptor 1</fullName>
    </submittedName>
</protein>
<feature type="transmembrane region" description="Helical" evidence="9">
    <location>
        <begin position="41"/>
        <end position="71"/>
    </location>
</feature>
<dbReference type="PRINTS" id="PR00237">
    <property type="entry name" value="GPCRRHODOPSN"/>
</dbReference>
<dbReference type="CTD" id="151306"/>
<accession>A0AAJ7X1Z8</accession>
<keyword evidence="11" id="KW-1185">Reference proteome</keyword>
<keyword evidence="3 9" id="KW-0812">Transmembrane</keyword>
<dbReference type="Pfam" id="PF00001">
    <property type="entry name" value="7tm_1"/>
    <property type="match status" value="1"/>
</dbReference>
<keyword evidence="8" id="KW-0807">Transducer</keyword>
<dbReference type="SUPFAM" id="SSF81321">
    <property type="entry name" value="Family A G protein-coupled receptor-like"/>
    <property type="match status" value="1"/>
</dbReference>
<feature type="transmembrane region" description="Helical" evidence="9">
    <location>
        <begin position="83"/>
        <end position="100"/>
    </location>
</feature>
<feature type="transmembrane region" description="Helical" evidence="9">
    <location>
        <begin position="265"/>
        <end position="289"/>
    </location>
</feature>
<dbReference type="PANTHER" id="PTHR24249">
    <property type="entry name" value="HISTAMINE RECEPTOR-RELATED G-PROTEIN COUPLED RECEPTOR"/>
    <property type="match status" value="1"/>
</dbReference>
<evidence type="ECO:0000313" key="11">
    <source>
        <dbReference type="Proteomes" id="UP001318040"/>
    </source>
</evidence>
<evidence type="ECO:0000256" key="7">
    <source>
        <dbReference type="ARBA" id="ARBA00023170"/>
    </source>
</evidence>
<dbReference type="Proteomes" id="UP001318040">
    <property type="component" value="Chromosome 2"/>
</dbReference>
<dbReference type="InterPro" id="IPR000276">
    <property type="entry name" value="GPCR_Rhodpsn"/>
</dbReference>
<keyword evidence="6 9" id="KW-0472">Membrane</keyword>
<sequence length="311" mass="34192">MYSWLADNATSPSWQLQQHQQQHQQDTDDASPCRTRDPRRLLVLTVALCAPLSALILLGNLVTVVGIAASLRRSRASPAPSSLLLLSLAVADVMLGGTLSTFPRMGVGRSERTLCVLQQLLPNFAALSLLANLVAVHAERFLSVAWSFRHGDSRIRRLCPLLIVAAWVVPLTYASLPALGWNNWPPGNGSEHICCFKLHFPPAYIYLEIYGLIVPGVLAMAVLSARVLCIARHHVRNIGRLQRSANAGRLPEGARRARARQIRSLLLSSTAFCACWLPYLVFVQTSFFMSLSTRSEVQLQNDNGIFSPSSC</sequence>
<organism evidence="11 12">
    <name type="scientific">Petromyzon marinus</name>
    <name type="common">Sea lamprey</name>
    <dbReference type="NCBI Taxonomy" id="7757"/>
    <lineage>
        <taxon>Eukaryota</taxon>
        <taxon>Metazoa</taxon>
        <taxon>Chordata</taxon>
        <taxon>Craniata</taxon>
        <taxon>Vertebrata</taxon>
        <taxon>Cyclostomata</taxon>
        <taxon>Hyperoartia</taxon>
        <taxon>Petromyzontiformes</taxon>
        <taxon>Petromyzontidae</taxon>
        <taxon>Petromyzon</taxon>
    </lineage>
</organism>
<keyword evidence="2" id="KW-1003">Cell membrane</keyword>
<evidence type="ECO:0000313" key="12">
    <source>
        <dbReference type="RefSeq" id="XP_032818122.1"/>
    </source>
</evidence>
<dbReference type="InterPro" id="IPR017452">
    <property type="entry name" value="GPCR_Rhodpsn_7TM"/>
</dbReference>
<dbReference type="PROSITE" id="PS50262">
    <property type="entry name" value="G_PROTEIN_RECEP_F1_2"/>
    <property type="match status" value="1"/>
</dbReference>
<dbReference type="PANTHER" id="PTHR24249:SF372">
    <property type="entry name" value="G-PROTEIN COUPLED RECEPTORS FAMILY 1 PROFILE DOMAIN-CONTAINING PROTEIN"/>
    <property type="match status" value="1"/>
</dbReference>
<keyword evidence="5" id="KW-0297">G-protein coupled receptor</keyword>
<dbReference type="KEGG" id="pmrn:116946943"/>
<evidence type="ECO:0000256" key="9">
    <source>
        <dbReference type="SAM" id="Phobius"/>
    </source>
</evidence>
<evidence type="ECO:0000259" key="10">
    <source>
        <dbReference type="PROSITE" id="PS50262"/>
    </source>
</evidence>
<dbReference type="InterPro" id="IPR050569">
    <property type="entry name" value="TAAR"/>
</dbReference>
<name>A0AAJ7X1Z8_PETMA</name>
<dbReference type="AlphaFoldDB" id="A0AAJ7X1Z8"/>
<reference evidence="12" key="1">
    <citation type="submission" date="2025-08" db="UniProtKB">
        <authorList>
            <consortium name="RefSeq"/>
        </authorList>
    </citation>
    <scope>IDENTIFICATION</scope>
    <source>
        <tissue evidence="12">Sperm</tissue>
    </source>
</reference>
<gene>
    <name evidence="12" type="primary">GPBAR1</name>
</gene>
<dbReference type="RefSeq" id="XP_032818122.1">
    <property type="nucleotide sequence ID" value="XM_032962231.1"/>
</dbReference>
<evidence type="ECO:0000256" key="6">
    <source>
        <dbReference type="ARBA" id="ARBA00023136"/>
    </source>
</evidence>
<evidence type="ECO:0000256" key="4">
    <source>
        <dbReference type="ARBA" id="ARBA00022989"/>
    </source>
</evidence>
<dbReference type="GO" id="GO:0004930">
    <property type="term" value="F:G protein-coupled receptor activity"/>
    <property type="evidence" value="ECO:0007669"/>
    <property type="project" value="UniProtKB-KW"/>
</dbReference>
<evidence type="ECO:0000256" key="8">
    <source>
        <dbReference type="ARBA" id="ARBA00023224"/>
    </source>
</evidence>
<keyword evidence="4 9" id="KW-1133">Transmembrane helix</keyword>
<evidence type="ECO:0000256" key="5">
    <source>
        <dbReference type="ARBA" id="ARBA00023040"/>
    </source>
</evidence>
<feature type="domain" description="G-protein coupled receptors family 1 profile" evidence="10">
    <location>
        <begin position="59"/>
        <end position="311"/>
    </location>
</feature>
<keyword evidence="7 12" id="KW-0675">Receptor</keyword>
<feature type="transmembrane region" description="Helical" evidence="9">
    <location>
        <begin position="209"/>
        <end position="231"/>
    </location>
</feature>